<dbReference type="AlphaFoldDB" id="A0A0A9FDH7"/>
<proteinExistence type="predicted"/>
<accession>A0A0A9FDH7</accession>
<evidence type="ECO:0000313" key="1">
    <source>
        <dbReference type="EMBL" id="JAE06323.1"/>
    </source>
</evidence>
<reference evidence="1" key="2">
    <citation type="journal article" date="2015" name="Data Brief">
        <title>Shoot transcriptome of the giant reed, Arundo donax.</title>
        <authorList>
            <person name="Barrero R.A."/>
            <person name="Guerrero F.D."/>
            <person name="Moolhuijzen P."/>
            <person name="Goolsby J.A."/>
            <person name="Tidwell J."/>
            <person name="Bellgard S.E."/>
            <person name="Bellgard M.I."/>
        </authorList>
    </citation>
    <scope>NUCLEOTIDE SEQUENCE</scope>
    <source>
        <tissue evidence="1">Shoot tissue taken approximately 20 cm above the soil surface</tissue>
    </source>
</reference>
<dbReference type="EMBL" id="GBRH01191573">
    <property type="protein sequence ID" value="JAE06323.1"/>
    <property type="molecule type" value="Transcribed_RNA"/>
</dbReference>
<name>A0A0A9FDH7_ARUDO</name>
<protein>
    <submittedName>
        <fullName evidence="1">Uncharacterized protein</fullName>
    </submittedName>
</protein>
<sequence>MWFLALSLFNFLIFSFYVLVA</sequence>
<organism evidence="1">
    <name type="scientific">Arundo donax</name>
    <name type="common">Giant reed</name>
    <name type="synonym">Donax arundinaceus</name>
    <dbReference type="NCBI Taxonomy" id="35708"/>
    <lineage>
        <taxon>Eukaryota</taxon>
        <taxon>Viridiplantae</taxon>
        <taxon>Streptophyta</taxon>
        <taxon>Embryophyta</taxon>
        <taxon>Tracheophyta</taxon>
        <taxon>Spermatophyta</taxon>
        <taxon>Magnoliopsida</taxon>
        <taxon>Liliopsida</taxon>
        <taxon>Poales</taxon>
        <taxon>Poaceae</taxon>
        <taxon>PACMAD clade</taxon>
        <taxon>Arundinoideae</taxon>
        <taxon>Arundineae</taxon>
        <taxon>Arundo</taxon>
    </lineage>
</organism>
<reference evidence="1" key="1">
    <citation type="submission" date="2014-09" db="EMBL/GenBank/DDBJ databases">
        <authorList>
            <person name="Magalhaes I.L.F."/>
            <person name="Oliveira U."/>
            <person name="Santos F.R."/>
            <person name="Vidigal T.H.D.A."/>
            <person name="Brescovit A.D."/>
            <person name="Santos A.J."/>
        </authorList>
    </citation>
    <scope>NUCLEOTIDE SEQUENCE</scope>
    <source>
        <tissue evidence="1">Shoot tissue taken approximately 20 cm above the soil surface</tissue>
    </source>
</reference>